<dbReference type="Proteomes" id="UP001302806">
    <property type="component" value="Chromosome"/>
</dbReference>
<dbReference type="RefSeq" id="WP_415866290.1">
    <property type="nucleotide sequence ID" value="NZ_CP134537.1"/>
</dbReference>
<name>A0ABY9XWD1_9FLAO</name>
<sequence length="236" mass="27853">MDASKDMEELLKRIYMPSVFYFPKVFFTNLSSEMQKTLKEYHFFEDIGIIKANGDIAPVRRSINNIEIIKKDGVLEGNIFQLLEMKERLGNESFDFLLDKYLSNVKAWVSAYHWLLEYYDKQFSESSKTEKPLFEYQCTSLNNHLTQLNLKFQFNFNNTSPTNLLDVLSENKKTFPFDKSIYKNLKEGILNRNKTKESKTTRQHKKQILLTEHEADEFLLKTVFNMKLTPPLTSIK</sequence>
<dbReference type="EMBL" id="CP134537">
    <property type="protein sequence ID" value="WNH09929.1"/>
    <property type="molecule type" value="Genomic_DNA"/>
</dbReference>
<organism evidence="1 2">
    <name type="scientific">Thalassobellus suaedae</name>
    <dbReference type="NCBI Taxonomy" id="3074124"/>
    <lineage>
        <taxon>Bacteria</taxon>
        <taxon>Pseudomonadati</taxon>
        <taxon>Bacteroidota</taxon>
        <taxon>Flavobacteriia</taxon>
        <taxon>Flavobacteriales</taxon>
        <taxon>Flavobacteriaceae</taxon>
        <taxon>Thalassobellus</taxon>
    </lineage>
</organism>
<evidence type="ECO:0000313" key="1">
    <source>
        <dbReference type="EMBL" id="WNH09929.1"/>
    </source>
</evidence>
<proteinExistence type="predicted"/>
<evidence type="ECO:0000313" key="2">
    <source>
        <dbReference type="Proteomes" id="UP001302806"/>
    </source>
</evidence>
<reference evidence="1 2" key="1">
    <citation type="submission" date="2023-09" db="EMBL/GenBank/DDBJ databases">
        <title>Thalassobella suaedae gen. nov., sp. nov., a marine bacterium of the family Flavobacteriaceae isolated from a halophyte Suaeda japonica.</title>
        <authorList>
            <person name="Lee S.Y."/>
            <person name="Hwang C.Y."/>
        </authorList>
    </citation>
    <scope>NUCLEOTIDE SEQUENCE [LARGE SCALE GENOMIC DNA]</scope>
    <source>
        <strain evidence="1 2">HL-DH14</strain>
    </source>
</reference>
<protein>
    <submittedName>
        <fullName evidence="1">Uncharacterized protein</fullName>
    </submittedName>
</protein>
<gene>
    <name evidence="1" type="ORF">RHP51_04270</name>
</gene>
<accession>A0ABY9XWD1</accession>